<comment type="caution">
    <text evidence="2">The sequence shown here is derived from an EMBL/GenBank/DDBJ whole genome shotgun (WGS) entry which is preliminary data.</text>
</comment>
<keyword evidence="3" id="KW-1185">Reference proteome</keyword>
<evidence type="ECO:0000313" key="3">
    <source>
        <dbReference type="Proteomes" id="UP001472677"/>
    </source>
</evidence>
<feature type="region of interest" description="Disordered" evidence="1">
    <location>
        <begin position="39"/>
        <end position="72"/>
    </location>
</feature>
<dbReference type="EMBL" id="JBBPBM010000072">
    <property type="protein sequence ID" value="KAK8512626.1"/>
    <property type="molecule type" value="Genomic_DNA"/>
</dbReference>
<evidence type="ECO:0000313" key="2">
    <source>
        <dbReference type="EMBL" id="KAK8512626.1"/>
    </source>
</evidence>
<name>A0ABR2BZS7_9ROSI</name>
<evidence type="ECO:0000256" key="1">
    <source>
        <dbReference type="SAM" id="MobiDB-lite"/>
    </source>
</evidence>
<proteinExistence type="predicted"/>
<protein>
    <submittedName>
        <fullName evidence="2">Uncharacterized protein</fullName>
    </submittedName>
</protein>
<feature type="compositionally biased region" description="Basic and acidic residues" evidence="1">
    <location>
        <begin position="58"/>
        <end position="72"/>
    </location>
</feature>
<dbReference type="Proteomes" id="UP001472677">
    <property type="component" value="Unassembled WGS sequence"/>
</dbReference>
<accession>A0ABR2BZS7</accession>
<reference evidence="2 3" key="1">
    <citation type="journal article" date="2024" name="G3 (Bethesda)">
        <title>Genome assembly of Hibiscus sabdariffa L. provides insights into metabolisms of medicinal natural products.</title>
        <authorList>
            <person name="Kim T."/>
        </authorList>
    </citation>
    <scope>NUCLEOTIDE SEQUENCE [LARGE SCALE GENOMIC DNA]</scope>
    <source>
        <strain evidence="2">TK-2024</strain>
        <tissue evidence="2">Old leaves</tissue>
    </source>
</reference>
<gene>
    <name evidence="2" type="ORF">V6N12_075196</name>
</gene>
<sequence>MNPNYDTQIHLRDRLRDPVILIQGDGSGDNPMEVKEHFDSLERPGSPLSLEAQRAPKRVKEKDVHSRSDHDDSAMDAALTGLNGFKCGIVAGAPNVFNSGVKPSFDDMLKDAHGMTGVMDNGGYHRQDIIVNNEDVVVDLSGPYPAINFSEKVHEHIAHSMRRTVINLCAKAKVNMPGVGDSGALSVATEQTSTGEQYANLYGHWMLE</sequence>
<organism evidence="2 3">
    <name type="scientific">Hibiscus sabdariffa</name>
    <name type="common">roselle</name>
    <dbReference type="NCBI Taxonomy" id="183260"/>
    <lineage>
        <taxon>Eukaryota</taxon>
        <taxon>Viridiplantae</taxon>
        <taxon>Streptophyta</taxon>
        <taxon>Embryophyta</taxon>
        <taxon>Tracheophyta</taxon>
        <taxon>Spermatophyta</taxon>
        <taxon>Magnoliopsida</taxon>
        <taxon>eudicotyledons</taxon>
        <taxon>Gunneridae</taxon>
        <taxon>Pentapetalae</taxon>
        <taxon>rosids</taxon>
        <taxon>malvids</taxon>
        <taxon>Malvales</taxon>
        <taxon>Malvaceae</taxon>
        <taxon>Malvoideae</taxon>
        <taxon>Hibiscus</taxon>
    </lineage>
</organism>